<dbReference type="EMBL" id="KN838704">
    <property type="protein sequence ID" value="KIJ97028.1"/>
    <property type="molecule type" value="Genomic_DNA"/>
</dbReference>
<accession>A0A0C9X6V3</accession>
<reference evidence="3" key="2">
    <citation type="submission" date="2015-01" db="EMBL/GenBank/DDBJ databases">
        <title>Evolutionary Origins and Diversification of the Mycorrhizal Mutualists.</title>
        <authorList>
            <consortium name="DOE Joint Genome Institute"/>
            <consortium name="Mycorrhizal Genomics Consortium"/>
            <person name="Kohler A."/>
            <person name="Kuo A."/>
            <person name="Nagy L.G."/>
            <person name="Floudas D."/>
            <person name="Copeland A."/>
            <person name="Barry K.W."/>
            <person name="Cichocki N."/>
            <person name="Veneault-Fourrey C."/>
            <person name="LaButti K."/>
            <person name="Lindquist E.A."/>
            <person name="Lipzen A."/>
            <person name="Lundell T."/>
            <person name="Morin E."/>
            <person name="Murat C."/>
            <person name="Riley R."/>
            <person name="Ohm R."/>
            <person name="Sun H."/>
            <person name="Tunlid A."/>
            <person name="Henrissat B."/>
            <person name="Grigoriev I.V."/>
            <person name="Hibbett D.S."/>
            <person name="Martin F."/>
        </authorList>
    </citation>
    <scope>NUCLEOTIDE SEQUENCE [LARGE SCALE GENOMIC DNA]</scope>
    <source>
        <strain evidence="3">LaAM-08-1</strain>
    </source>
</reference>
<dbReference type="HOGENOM" id="CLU_1384361_0_0_1"/>
<gene>
    <name evidence="2" type="ORF">K443DRAFT_261353</name>
</gene>
<feature type="region of interest" description="Disordered" evidence="1">
    <location>
        <begin position="67"/>
        <end position="97"/>
    </location>
</feature>
<evidence type="ECO:0000313" key="3">
    <source>
        <dbReference type="Proteomes" id="UP000054477"/>
    </source>
</evidence>
<dbReference type="AlphaFoldDB" id="A0A0C9X6V3"/>
<feature type="compositionally biased region" description="Basic and acidic residues" evidence="1">
    <location>
        <begin position="72"/>
        <end position="97"/>
    </location>
</feature>
<evidence type="ECO:0000256" key="1">
    <source>
        <dbReference type="SAM" id="MobiDB-lite"/>
    </source>
</evidence>
<name>A0A0C9X6V3_9AGAR</name>
<protein>
    <submittedName>
        <fullName evidence="2">Uncharacterized protein</fullName>
    </submittedName>
</protein>
<dbReference type="Proteomes" id="UP000054477">
    <property type="component" value="Unassembled WGS sequence"/>
</dbReference>
<keyword evidence="3" id="KW-1185">Reference proteome</keyword>
<reference evidence="2 3" key="1">
    <citation type="submission" date="2014-04" db="EMBL/GenBank/DDBJ databases">
        <authorList>
            <consortium name="DOE Joint Genome Institute"/>
            <person name="Kuo A."/>
            <person name="Kohler A."/>
            <person name="Nagy L.G."/>
            <person name="Floudas D."/>
            <person name="Copeland A."/>
            <person name="Barry K.W."/>
            <person name="Cichocki N."/>
            <person name="Veneault-Fourrey C."/>
            <person name="LaButti K."/>
            <person name="Lindquist E.A."/>
            <person name="Lipzen A."/>
            <person name="Lundell T."/>
            <person name="Morin E."/>
            <person name="Murat C."/>
            <person name="Sun H."/>
            <person name="Tunlid A."/>
            <person name="Henrissat B."/>
            <person name="Grigoriev I.V."/>
            <person name="Hibbett D.S."/>
            <person name="Martin F."/>
            <person name="Nordberg H.P."/>
            <person name="Cantor M.N."/>
            <person name="Hua S.X."/>
        </authorList>
    </citation>
    <scope>NUCLEOTIDE SEQUENCE [LARGE SCALE GENOMIC DNA]</scope>
    <source>
        <strain evidence="2 3">LaAM-08-1</strain>
    </source>
</reference>
<evidence type="ECO:0000313" key="2">
    <source>
        <dbReference type="EMBL" id="KIJ97028.1"/>
    </source>
</evidence>
<proteinExistence type="predicted"/>
<organism evidence="2 3">
    <name type="scientific">Laccaria amethystina LaAM-08-1</name>
    <dbReference type="NCBI Taxonomy" id="1095629"/>
    <lineage>
        <taxon>Eukaryota</taxon>
        <taxon>Fungi</taxon>
        <taxon>Dikarya</taxon>
        <taxon>Basidiomycota</taxon>
        <taxon>Agaricomycotina</taxon>
        <taxon>Agaricomycetes</taxon>
        <taxon>Agaricomycetidae</taxon>
        <taxon>Agaricales</taxon>
        <taxon>Agaricineae</taxon>
        <taxon>Hydnangiaceae</taxon>
        <taxon>Laccaria</taxon>
    </lineage>
</organism>
<sequence>MPFFQSDSPFIVSGGNFNKVNVFNNAYQAPSNSQIPIDGNQSNADAPIFSRIIGKVGPLIGRTVDEIAQPPKTDDIDQLPKTDDHRAHQPPKMDDRLPTEAASPLVNEEKGWVRNVHPEGWIYFFKGHDDELQGVQRHEICGDLKGEIVTNPTLNSKVTNVTSHKPERLSDLKGAGPPVALGYGGLYVQSYVDDQRW</sequence>